<evidence type="ECO:0000256" key="1">
    <source>
        <dbReference type="SAM" id="Phobius"/>
    </source>
</evidence>
<keyword evidence="1" id="KW-0812">Transmembrane</keyword>
<keyword evidence="3" id="KW-1185">Reference proteome</keyword>
<feature type="transmembrane region" description="Helical" evidence="1">
    <location>
        <begin position="38"/>
        <end position="56"/>
    </location>
</feature>
<comment type="caution">
    <text evidence="2">The sequence shown here is derived from an EMBL/GenBank/DDBJ whole genome shotgun (WGS) entry which is preliminary data.</text>
</comment>
<feature type="transmembrane region" description="Helical" evidence="1">
    <location>
        <begin position="68"/>
        <end position="89"/>
    </location>
</feature>
<accession>A0A8J3PWS1</accession>
<organism evidence="2 3">
    <name type="scientific">Planotetraspora kaengkrachanensis</name>
    <dbReference type="NCBI Taxonomy" id="575193"/>
    <lineage>
        <taxon>Bacteria</taxon>
        <taxon>Bacillati</taxon>
        <taxon>Actinomycetota</taxon>
        <taxon>Actinomycetes</taxon>
        <taxon>Streptosporangiales</taxon>
        <taxon>Streptosporangiaceae</taxon>
        <taxon>Planotetraspora</taxon>
    </lineage>
</organism>
<keyword evidence="1" id="KW-1133">Transmembrane helix</keyword>
<dbReference type="AlphaFoldDB" id="A0A8J3PWS1"/>
<dbReference type="Proteomes" id="UP000630097">
    <property type="component" value="Unassembled WGS sequence"/>
</dbReference>
<evidence type="ECO:0000313" key="3">
    <source>
        <dbReference type="Proteomes" id="UP000630097"/>
    </source>
</evidence>
<gene>
    <name evidence="2" type="ORF">Pka01_56310</name>
</gene>
<feature type="transmembrane region" description="Helical" evidence="1">
    <location>
        <begin position="101"/>
        <end position="122"/>
    </location>
</feature>
<dbReference type="RefSeq" id="WP_203885843.1">
    <property type="nucleotide sequence ID" value="NZ_BAABHH010000021.1"/>
</dbReference>
<name>A0A8J3PWS1_9ACTN</name>
<keyword evidence="1" id="KW-0472">Membrane</keyword>
<dbReference type="EMBL" id="BONV01000031">
    <property type="protein sequence ID" value="GIG82504.1"/>
    <property type="molecule type" value="Genomic_DNA"/>
</dbReference>
<evidence type="ECO:0000313" key="2">
    <source>
        <dbReference type="EMBL" id="GIG82504.1"/>
    </source>
</evidence>
<sequence length="138" mass="16599">MEVESPRKRELNMVTEHGSPNVDMHWAVRVRRHKAVRLLLTFILWICCVIGPLILAKQIDHRTRWEPFGFGDVITLSVEFSPMLFLFLVLRKVSYRPRDCLFYLVPVYGVFFFPFIVFWRLAHLPLRDWPLRPEEREM</sequence>
<protein>
    <submittedName>
        <fullName evidence="2">Uncharacterized protein</fullName>
    </submittedName>
</protein>
<reference evidence="2 3" key="1">
    <citation type="submission" date="2021-01" db="EMBL/GenBank/DDBJ databases">
        <title>Whole genome shotgun sequence of Planotetraspora kaengkrachanensis NBRC 104272.</title>
        <authorList>
            <person name="Komaki H."/>
            <person name="Tamura T."/>
        </authorList>
    </citation>
    <scope>NUCLEOTIDE SEQUENCE [LARGE SCALE GENOMIC DNA]</scope>
    <source>
        <strain evidence="2 3">NBRC 104272</strain>
    </source>
</reference>
<proteinExistence type="predicted"/>